<dbReference type="InterPro" id="IPR032466">
    <property type="entry name" value="Metal_Hydrolase"/>
</dbReference>
<proteinExistence type="inferred from homology"/>
<evidence type="ECO:0000313" key="8">
    <source>
        <dbReference type="EMBL" id="UON91408.1"/>
    </source>
</evidence>
<dbReference type="RefSeq" id="WP_227928810.1">
    <property type="nucleotide sequence ID" value="NZ_CP094984.1"/>
</dbReference>
<dbReference type="EC" id="5.3.1.12" evidence="4"/>
<evidence type="ECO:0000256" key="3">
    <source>
        <dbReference type="ARBA" id="ARBA00008397"/>
    </source>
</evidence>
<name>A0A9X1S8N6_9MICC</name>
<dbReference type="SUPFAM" id="SSF51556">
    <property type="entry name" value="Metallo-dependent hydrolases"/>
    <property type="match status" value="1"/>
</dbReference>
<evidence type="ECO:0000256" key="6">
    <source>
        <dbReference type="ARBA" id="ARBA00023235"/>
    </source>
</evidence>
<dbReference type="Pfam" id="PF02614">
    <property type="entry name" value="UxaC"/>
    <property type="match status" value="1"/>
</dbReference>
<evidence type="ECO:0000256" key="2">
    <source>
        <dbReference type="ARBA" id="ARBA00004892"/>
    </source>
</evidence>
<evidence type="ECO:0000313" key="10">
    <source>
        <dbReference type="Proteomes" id="UP001155145"/>
    </source>
</evidence>
<comment type="similarity">
    <text evidence="3">Belongs to the metallo-dependent hydrolases superfamily. Uronate isomerase family.</text>
</comment>
<organism evidence="7 10">
    <name type="scientific">Arthrobacter zhangbolii</name>
    <dbReference type="NCBI Taxonomy" id="2886936"/>
    <lineage>
        <taxon>Bacteria</taxon>
        <taxon>Bacillati</taxon>
        <taxon>Actinomycetota</taxon>
        <taxon>Actinomycetes</taxon>
        <taxon>Micrococcales</taxon>
        <taxon>Micrococcaceae</taxon>
        <taxon>Arthrobacter</taxon>
    </lineage>
</organism>
<dbReference type="EMBL" id="JAJFZT010000005">
    <property type="protein sequence ID" value="MCC3272755.1"/>
    <property type="molecule type" value="Genomic_DNA"/>
</dbReference>
<dbReference type="InterPro" id="IPR003766">
    <property type="entry name" value="Uronate_isomerase"/>
</dbReference>
<comment type="pathway">
    <text evidence="2">Carbohydrate metabolism; pentose and glucuronate interconversion.</text>
</comment>
<dbReference type="Proteomes" id="UP000829758">
    <property type="component" value="Chromosome"/>
</dbReference>
<evidence type="ECO:0000256" key="5">
    <source>
        <dbReference type="ARBA" id="ARBA00020555"/>
    </source>
</evidence>
<evidence type="ECO:0000313" key="7">
    <source>
        <dbReference type="EMBL" id="MCC3272755.1"/>
    </source>
</evidence>
<dbReference type="NCBIfam" id="NF002794">
    <property type="entry name" value="PRK02925.1"/>
    <property type="match status" value="1"/>
</dbReference>
<accession>A0A9X1S8N6</accession>
<dbReference type="GO" id="GO:0019698">
    <property type="term" value="P:D-galacturonate catabolic process"/>
    <property type="evidence" value="ECO:0007669"/>
    <property type="project" value="TreeGrafter"/>
</dbReference>
<dbReference type="Gene3D" id="1.10.2020.10">
    <property type="entry name" value="uronate isomerase, domain 2, chain A"/>
    <property type="match status" value="1"/>
</dbReference>
<dbReference type="Gene3D" id="3.20.20.140">
    <property type="entry name" value="Metal-dependent hydrolases"/>
    <property type="match status" value="1"/>
</dbReference>
<dbReference type="GO" id="GO:0008880">
    <property type="term" value="F:glucuronate isomerase activity"/>
    <property type="evidence" value="ECO:0007669"/>
    <property type="project" value="UniProtKB-EC"/>
</dbReference>
<reference evidence="7" key="1">
    <citation type="submission" date="2021-10" db="EMBL/GenBank/DDBJ databases">
        <title>Novel species in genus Arthrobacter.</title>
        <authorList>
            <person name="Liu Y."/>
        </authorList>
    </citation>
    <scope>NUCLEOTIDE SEQUENCE</scope>
    <source>
        <strain evidence="9">zg-Y462</strain>
        <strain evidence="7">Zg-Y462</strain>
    </source>
</reference>
<gene>
    <name evidence="7" type="primary">uxaC</name>
    <name evidence="7" type="ORF">LJ755_08435</name>
    <name evidence="8" type="ORF">MUK71_12485</name>
</gene>
<keyword evidence="6 7" id="KW-0413">Isomerase</keyword>
<dbReference type="EMBL" id="CP094984">
    <property type="protein sequence ID" value="UON91408.1"/>
    <property type="molecule type" value="Genomic_DNA"/>
</dbReference>
<protein>
    <recommendedName>
        <fullName evidence="5">Uronate isomerase</fullName>
        <ecNumber evidence="4">5.3.1.12</ecNumber>
    </recommendedName>
</protein>
<dbReference type="GO" id="GO:0042840">
    <property type="term" value="P:D-glucuronate catabolic process"/>
    <property type="evidence" value="ECO:0007669"/>
    <property type="project" value="TreeGrafter"/>
</dbReference>
<evidence type="ECO:0000256" key="4">
    <source>
        <dbReference type="ARBA" id="ARBA00012546"/>
    </source>
</evidence>
<dbReference type="PANTHER" id="PTHR30068:SF4">
    <property type="entry name" value="URONATE ISOMERASE"/>
    <property type="match status" value="1"/>
</dbReference>
<dbReference type="PANTHER" id="PTHR30068">
    <property type="entry name" value="URONATE ISOMERASE"/>
    <property type="match status" value="1"/>
</dbReference>
<dbReference type="Proteomes" id="UP001155145">
    <property type="component" value="Unassembled WGS sequence"/>
</dbReference>
<dbReference type="AlphaFoldDB" id="A0A9X1S8N6"/>
<keyword evidence="9" id="KW-1185">Reference proteome</keyword>
<comment type="catalytic activity">
    <reaction evidence="1">
        <text>D-glucuronate = D-fructuronate</text>
        <dbReference type="Rhea" id="RHEA:13049"/>
        <dbReference type="ChEBI" id="CHEBI:58720"/>
        <dbReference type="ChEBI" id="CHEBI:59863"/>
        <dbReference type="EC" id="5.3.1.12"/>
    </reaction>
</comment>
<evidence type="ECO:0000313" key="9">
    <source>
        <dbReference type="Proteomes" id="UP000829758"/>
    </source>
</evidence>
<sequence>MTEQRTAWQLDPDRALPAEPGVRALAREIYASTAALPIVSMHGHVDVDLLVQDEPFANPAEMFVIPDHYLVRMLVSQGESPAALGIPTQDGSPYETDPREVWRRFCRNWKLFRGTPTRYWLEHELAVVFEAPAPPSEETADGLYDFLLDRLARDESRPRALLDRFNVELLATTDSAASGLAGHRKLAEQEGRQRILPTFRPDDLLHIRRPGWAADVRRLSEVSGIEAGDYDSFLLALRQRRAAFLQAGARATDHGHLSASAEPLDPADARSIFAAALRGESDAAAAEAFAGGMLYEMARMSAEDGLVMQLHPGVLRNHSSAVRSRYGTDKGFDIPVRVEFTRALQPLLNSFGMDPGFRMIVFTTDETVYSRELAPLAGAYPALRLGAPWWFLDSPEQMRRFRESAVETAGFYNTSGFVDDTRALASIPARHDLARRIDAGFLARLVAEGRLAAAEAVETGIDLAYNLPLQSYAPRP</sequence>
<evidence type="ECO:0000256" key="1">
    <source>
        <dbReference type="ARBA" id="ARBA00001165"/>
    </source>
</evidence>